<evidence type="ECO:0000313" key="7">
    <source>
        <dbReference type="EMBL" id="MDV7136819.1"/>
    </source>
</evidence>
<dbReference type="CDD" id="cd02966">
    <property type="entry name" value="TlpA_like_family"/>
    <property type="match status" value="1"/>
</dbReference>
<dbReference type="InterPro" id="IPR050553">
    <property type="entry name" value="Thioredoxin_ResA/DsbE_sf"/>
</dbReference>
<evidence type="ECO:0000256" key="1">
    <source>
        <dbReference type="ARBA" id="ARBA00004196"/>
    </source>
</evidence>
<dbReference type="SUPFAM" id="SSF52833">
    <property type="entry name" value="Thioredoxin-like"/>
    <property type="match status" value="1"/>
</dbReference>
<dbReference type="InterPro" id="IPR013766">
    <property type="entry name" value="Thioredoxin_domain"/>
</dbReference>
<organism evidence="7 8">
    <name type="scientific">Williamsia marianensis</name>
    <dbReference type="NCBI Taxonomy" id="85044"/>
    <lineage>
        <taxon>Bacteria</taxon>
        <taxon>Bacillati</taxon>
        <taxon>Actinomycetota</taxon>
        <taxon>Actinomycetes</taxon>
        <taxon>Mycobacteriales</taxon>
        <taxon>Nocardiaceae</taxon>
        <taxon>Williamsia</taxon>
    </lineage>
</organism>
<gene>
    <name evidence="7" type="ORF">R4198_24275</name>
</gene>
<dbReference type="InterPro" id="IPR000866">
    <property type="entry name" value="AhpC/TSA"/>
</dbReference>
<dbReference type="EMBL" id="JAWLUM010000006">
    <property type="protein sequence ID" value="MDV7136819.1"/>
    <property type="molecule type" value="Genomic_DNA"/>
</dbReference>
<comment type="subcellular location">
    <subcellularLocation>
        <location evidence="1">Cell envelope</location>
    </subcellularLocation>
</comment>
<protein>
    <submittedName>
        <fullName evidence="7">TlpA disulfide reductase family protein</fullName>
    </submittedName>
</protein>
<keyword evidence="8" id="KW-1185">Reference proteome</keyword>
<dbReference type="Gene3D" id="3.40.30.10">
    <property type="entry name" value="Glutaredoxin"/>
    <property type="match status" value="1"/>
</dbReference>
<evidence type="ECO:0000256" key="5">
    <source>
        <dbReference type="ARBA" id="ARBA00023284"/>
    </source>
</evidence>
<keyword evidence="4" id="KW-1015">Disulfide bond</keyword>
<keyword evidence="5" id="KW-0676">Redox-active center</keyword>
<dbReference type="InterPro" id="IPR017937">
    <property type="entry name" value="Thioredoxin_CS"/>
</dbReference>
<accession>A0ABU4EZY8</accession>
<dbReference type="PANTHER" id="PTHR42852">
    <property type="entry name" value="THIOL:DISULFIDE INTERCHANGE PROTEIN DSBE"/>
    <property type="match status" value="1"/>
</dbReference>
<evidence type="ECO:0000313" key="8">
    <source>
        <dbReference type="Proteomes" id="UP001185792"/>
    </source>
</evidence>
<dbReference type="Proteomes" id="UP001185792">
    <property type="component" value="Unassembled WGS sequence"/>
</dbReference>
<keyword evidence="2" id="KW-0201">Cytochrome c-type biogenesis</keyword>
<dbReference type="PROSITE" id="PS51352">
    <property type="entry name" value="THIOREDOXIN_2"/>
    <property type="match status" value="1"/>
</dbReference>
<evidence type="ECO:0000256" key="2">
    <source>
        <dbReference type="ARBA" id="ARBA00022748"/>
    </source>
</evidence>
<keyword evidence="3" id="KW-0735">Signal-anchor</keyword>
<proteinExistence type="predicted"/>
<comment type="caution">
    <text evidence="7">The sequence shown here is derived from an EMBL/GenBank/DDBJ whole genome shotgun (WGS) entry which is preliminary data.</text>
</comment>
<evidence type="ECO:0000256" key="3">
    <source>
        <dbReference type="ARBA" id="ARBA00022968"/>
    </source>
</evidence>
<name>A0ABU4EZY8_WILMA</name>
<sequence>MTTTTSSPPSRPRWRWAIAVVAALTLALAGCGTGDDAVRQGDSFEFVSPNGQTVIFYDPPASRQKVAALRGPDLFADQKTIRLDDYTGQVVVINVWGSWCGPCRAEAPVLEEVYAQTKERGVAFLGIDFRDRKETARDFVVDRAVTYPSIYDYDGRTLAALGTPTSVVPTTVVLDRQHRAAAVFLRAVTAADLLPVVQRLAGET</sequence>
<dbReference type="PROSITE" id="PS00194">
    <property type="entry name" value="THIOREDOXIN_1"/>
    <property type="match status" value="1"/>
</dbReference>
<reference evidence="7 8" key="1">
    <citation type="submission" date="2023-10" db="EMBL/GenBank/DDBJ databases">
        <title>Development of a sustainable strategy for remediation of hydrocarbon-contaminated territories based on the waste exchange concept.</title>
        <authorList>
            <person name="Krivoruchko A."/>
        </authorList>
    </citation>
    <scope>NUCLEOTIDE SEQUENCE [LARGE SCALE GENOMIC DNA]</scope>
    <source>
        <strain evidence="7 8">IEGM 1236</strain>
    </source>
</reference>
<feature type="domain" description="Thioredoxin" evidence="6">
    <location>
        <begin position="60"/>
        <end position="202"/>
    </location>
</feature>
<evidence type="ECO:0000259" key="6">
    <source>
        <dbReference type="PROSITE" id="PS51352"/>
    </source>
</evidence>
<evidence type="ECO:0000256" key="4">
    <source>
        <dbReference type="ARBA" id="ARBA00023157"/>
    </source>
</evidence>
<dbReference type="Pfam" id="PF00578">
    <property type="entry name" value="AhpC-TSA"/>
    <property type="match status" value="1"/>
</dbReference>
<dbReference type="RefSeq" id="WP_317714784.1">
    <property type="nucleotide sequence ID" value="NZ_JAWLUM010000006.1"/>
</dbReference>
<dbReference type="PANTHER" id="PTHR42852:SF6">
    <property type="entry name" value="THIOL:DISULFIDE INTERCHANGE PROTEIN DSBE"/>
    <property type="match status" value="1"/>
</dbReference>
<dbReference type="InterPro" id="IPR036249">
    <property type="entry name" value="Thioredoxin-like_sf"/>
</dbReference>
<keyword evidence="3" id="KW-0812">Transmembrane</keyword>